<evidence type="ECO:0000313" key="2">
    <source>
        <dbReference type="Proteomes" id="UP000449846"/>
    </source>
</evidence>
<name>A0A844HU90_9RHOB</name>
<proteinExistence type="predicted"/>
<dbReference type="AlphaFoldDB" id="A0A844HU90"/>
<comment type="caution">
    <text evidence="1">The sequence shown here is derived from an EMBL/GenBank/DDBJ whole genome shotgun (WGS) entry which is preliminary data.</text>
</comment>
<protein>
    <submittedName>
        <fullName evidence="1">Uncharacterized protein</fullName>
    </submittedName>
</protein>
<evidence type="ECO:0000313" key="1">
    <source>
        <dbReference type="EMBL" id="MTH61141.1"/>
    </source>
</evidence>
<organism evidence="1 2">
    <name type="scientific">Paracoccus litorisediminis</name>
    <dbReference type="NCBI Taxonomy" id="2006130"/>
    <lineage>
        <taxon>Bacteria</taxon>
        <taxon>Pseudomonadati</taxon>
        <taxon>Pseudomonadota</taxon>
        <taxon>Alphaproteobacteria</taxon>
        <taxon>Rhodobacterales</taxon>
        <taxon>Paracoccaceae</taxon>
        <taxon>Paracoccus</taxon>
    </lineage>
</organism>
<accession>A0A844HU90</accession>
<dbReference type="RefSeq" id="WP_155041083.1">
    <property type="nucleotide sequence ID" value="NZ_WMIG01000013.1"/>
</dbReference>
<dbReference type="Proteomes" id="UP000449846">
    <property type="component" value="Unassembled WGS sequence"/>
</dbReference>
<sequence>MEVNEKRYLARCNTEAERLLTRYALDLILLDAQVISGDEAKQAKDKLRSNWMARQDFAEGGDEILRLLDANGDLVELQRIFDMEFGEVRFWMLSHIRSAVRRAQRAQNLAEMESNPLFGMF</sequence>
<gene>
    <name evidence="1" type="ORF">GL300_18180</name>
</gene>
<dbReference type="EMBL" id="WMIG01000013">
    <property type="protein sequence ID" value="MTH61141.1"/>
    <property type="molecule type" value="Genomic_DNA"/>
</dbReference>
<reference evidence="1 2" key="1">
    <citation type="submission" date="2019-11" db="EMBL/GenBank/DDBJ databases">
        <authorList>
            <person name="Dong K."/>
        </authorList>
    </citation>
    <scope>NUCLEOTIDE SEQUENCE [LARGE SCALE GENOMIC DNA]</scope>
    <source>
        <strain evidence="1 2">NBRC 112902</strain>
    </source>
</reference>
<keyword evidence="2" id="KW-1185">Reference proteome</keyword>